<dbReference type="InParanoid" id="B7PU13"/>
<evidence type="ECO:0000313" key="2">
    <source>
        <dbReference type="EnsemblMetazoa" id="ISCW008033-PA"/>
    </source>
</evidence>
<gene>
    <name evidence="1" type="ORF">IscW_ISCW008033</name>
</gene>
<keyword evidence="3" id="KW-1185">Reference proteome</keyword>
<sequence length="54" mass="6074">MAGNILTTIVTEEERSLLLEDVTEQAKEWWAQKEAGGSPFDCQVFLVHALKPRS</sequence>
<dbReference type="Proteomes" id="UP000001555">
    <property type="component" value="Unassembled WGS sequence"/>
</dbReference>
<name>B7PU13_IXOSC</name>
<accession>B7PU13</accession>
<dbReference type="EnsemblMetazoa" id="ISCW008033-RA">
    <property type="protein sequence ID" value="ISCW008033-PA"/>
    <property type="gene ID" value="ISCW008033"/>
</dbReference>
<dbReference type="AlphaFoldDB" id="B7PU13"/>
<reference evidence="1 3" key="1">
    <citation type="submission" date="2008-03" db="EMBL/GenBank/DDBJ databases">
        <title>Annotation of Ixodes scapularis.</title>
        <authorList>
            <consortium name="Ixodes scapularis Genome Project Consortium"/>
            <person name="Caler E."/>
            <person name="Hannick L.I."/>
            <person name="Bidwell S."/>
            <person name="Joardar V."/>
            <person name="Thiagarajan M."/>
            <person name="Amedeo P."/>
            <person name="Galinsky K.J."/>
            <person name="Schobel S."/>
            <person name="Inman J."/>
            <person name="Hostetler J."/>
            <person name="Miller J."/>
            <person name="Hammond M."/>
            <person name="Megy K."/>
            <person name="Lawson D."/>
            <person name="Kodira C."/>
            <person name="Sutton G."/>
            <person name="Meyer J."/>
            <person name="Hill C.A."/>
            <person name="Birren B."/>
            <person name="Nene V."/>
            <person name="Collins F."/>
            <person name="Alarcon-Chaidez F."/>
            <person name="Wikel S."/>
            <person name="Strausberg R."/>
        </authorList>
    </citation>
    <scope>NUCLEOTIDE SEQUENCE [LARGE SCALE GENOMIC DNA]</scope>
    <source>
        <strain evidence="3">Wikel</strain>
        <strain evidence="1">Wikel colony</strain>
    </source>
</reference>
<proteinExistence type="predicted"/>
<dbReference type="PaxDb" id="6945-B7PU13"/>
<dbReference type="VEuPathDB" id="VectorBase:ISCI008033"/>
<organism>
    <name type="scientific">Ixodes scapularis</name>
    <name type="common">Black-legged tick</name>
    <name type="synonym">Deer tick</name>
    <dbReference type="NCBI Taxonomy" id="6945"/>
    <lineage>
        <taxon>Eukaryota</taxon>
        <taxon>Metazoa</taxon>
        <taxon>Ecdysozoa</taxon>
        <taxon>Arthropoda</taxon>
        <taxon>Chelicerata</taxon>
        <taxon>Arachnida</taxon>
        <taxon>Acari</taxon>
        <taxon>Parasitiformes</taxon>
        <taxon>Ixodida</taxon>
        <taxon>Ixodoidea</taxon>
        <taxon>Ixodidae</taxon>
        <taxon>Ixodinae</taxon>
        <taxon>Ixodes</taxon>
    </lineage>
</organism>
<dbReference type="HOGENOM" id="CLU_3052676_0_0_1"/>
<evidence type="ECO:0000313" key="1">
    <source>
        <dbReference type="EMBL" id="EEC10085.1"/>
    </source>
</evidence>
<dbReference type="EMBL" id="ABJB010795184">
    <property type="status" value="NOT_ANNOTATED_CDS"/>
    <property type="molecule type" value="Genomic_DNA"/>
</dbReference>
<reference evidence="2" key="2">
    <citation type="submission" date="2020-05" db="UniProtKB">
        <authorList>
            <consortium name="EnsemblMetazoa"/>
        </authorList>
    </citation>
    <scope>IDENTIFICATION</scope>
    <source>
        <strain evidence="2">wikel</strain>
    </source>
</reference>
<protein>
    <submittedName>
        <fullName evidence="1 2">Uncharacterized protein</fullName>
    </submittedName>
</protein>
<evidence type="ECO:0000313" key="3">
    <source>
        <dbReference type="Proteomes" id="UP000001555"/>
    </source>
</evidence>
<dbReference type="VEuPathDB" id="VectorBase:ISCW008033"/>
<dbReference type="EMBL" id="DS789606">
    <property type="protein sequence ID" value="EEC10085.1"/>
    <property type="molecule type" value="Genomic_DNA"/>
</dbReference>